<dbReference type="Gramene" id="EOX94850">
    <property type="protein sequence ID" value="EOX94850"/>
    <property type="gene ID" value="TCM_004462"/>
</dbReference>
<evidence type="ECO:0000313" key="2">
    <source>
        <dbReference type="Proteomes" id="UP000026915"/>
    </source>
</evidence>
<sequence length="92" mass="10985">MERDRRSCMSDQQVRQGFRSKLDIIRARRELCFLRPPKGLFPGALFCAFKVNLPLIHSWRWKLTQLRQPLIFHSLEEEEEEEERGGLLKSQT</sequence>
<gene>
    <name evidence="1" type="ORF">TCM_004462</name>
</gene>
<dbReference type="HOGENOM" id="CLU_2417599_0_0_1"/>
<evidence type="ECO:0000313" key="1">
    <source>
        <dbReference type="EMBL" id="EOX94850.1"/>
    </source>
</evidence>
<dbReference type="AlphaFoldDB" id="A0A061DQ60"/>
<name>A0A061DQ60_THECC</name>
<organism evidence="1 2">
    <name type="scientific">Theobroma cacao</name>
    <name type="common">Cacao</name>
    <name type="synonym">Cocoa</name>
    <dbReference type="NCBI Taxonomy" id="3641"/>
    <lineage>
        <taxon>Eukaryota</taxon>
        <taxon>Viridiplantae</taxon>
        <taxon>Streptophyta</taxon>
        <taxon>Embryophyta</taxon>
        <taxon>Tracheophyta</taxon>
        <taxon>Spermatophyta</taxon>
        <taxon>Magnoliopsida</taxon>
        <taxon>eudicotyledons</taxon>
        <taxon>Gunneridae</taxon>
        <taxon>Pentapetalae</taxon>
        <taxon>rosids</taxon>
        <taxon>malvids</taxon>
        <taxon>Malvales</taxon>
        <taxon>Malvaceae</taxon>
        <taxon>Byttnerioideae</taxon>
        <taxon>Theobroma</taxon>
    </lineage>
</organism>
<dbReference type="EMBL" id="CM001879">
    <property type="protein sequence ID" value="EOX94850.1"/>
    <property type="molecule type" value="Genomic_DNA"/>
</dbReference>
<dbReference type="InParanoid" id="A0A061DQ60"/>
<protein>
    <submittedName>
        <fullName evidence="1">Uncharacterized protein</fullName>
    </submittedName>
</protein>
<proteinExistence type="predicted"/>
<keyword evidence="2" id="KW-1185">Reference proteome</keyword>
<accession>A0A061DQ60</accession>
<dbReference type="Proteomes" id="UP000026915">
    <property type="component" value="Chromosome 1"/>
</dbReference>
<reference evidence="1 2" key="1">
    <citation type="journal article" date="2013" name="Genome Biol.">
        <title>The genome sequence of the most widely cultivated cacao type and its use to identify candidate genes regulating pod color.</title>
        <authorList>
            <person name="Motamayor J.C."/>
            <person name="Mockaitis K."/>
            <person name="Schmutz J."/>
            <person name="Haiminen N."/>
            <person name="Iii D.L."/>
            <person name="Cornejo O."/>
            <person name="Findley S.D."/>
            <person name="Zheng P."/>
            <person name="Utro F."/>
            <person name="Royaert S."/>
            <person name="Saski C."/>
            <person name="Jenkins J."/>
            <person name="Podicheti R."/>
            <person name="Zhao M."/>
            <person name="Scheffler B.E."/>
            <person name="Stack J.C."/>
            <person name="Feltus F.A."/>
            <person name="Mustiga G.M."/>
            <person name="Amores F."/>
            <person name="Phillips W."/>
            <person name="Marelli J.P."/>
            <person name="May G.D."/>
            <person name="Shapiro H."/>
            <person name="Ma J."/>
            <person name="Bustamante C.D."/>
            <person name="Schnell R.J."/>
            <person name="Main D."/>
            <person name="Gilbert D."/>
            <person name="Parida L."/>
            <person name="Kuhn D.N."/>
        </authorList>
    </citation>
    <scope>NUCLEOTIDE SEQUENCE [LARGE SCALE GENOMIC DNA]</scope>
    <source>
        <strain evidence="2">cv. Matina 1-6</strain>
    </source>
</reference>